<protein>
    <recommendedName>
        <fullName evidence="4">Integral membrane protein</fullName>
    </recommendedName>
</protein>
<evidence type="ECO:0000256" key="1">
    <source>
        <dbReference type="SAM" id="Phobius"/>
    </source>
</evidence>
<dbReference type="AlphaFoldDB" id="A0A0R1XAC4"/>
<feature type="transmembrane region" description="Helical" evidence="1">
    <location>
        <begin position="41"/>
        <end position="63"/>
    </location>
</feature>
<evidence type="ECO:0000313" key="3">
    <source>
        <dbReference type="Proteomes" id="UP000050949"/>
    </source>
</evidence>
<keyword evidence="1" id="KW-1133">Transmembrane helix</keyword>
<accession>A0A0R1XAC4</accession>
<proteinExistence type="predicted"/>
<dbReference type="Pfam" id="PF11391">
    <property type="entry name" value="DUF2798"/>
    <property type="match status" value="1"/>
</dbReference>
<feature type="transmembrane region" description="Helical" evidence="1">
    <location>
        <begin position="118"/>
        <end position="137"/>
    </location>
</feature>
<dbReference type="Proteomes" id="UP000050949">
    <property type="component" value="Unassembled WGS sequence"/>
</dbReference>
<dbReference type="EMBL" id="AZFW01000128">
    <property type="protein sequence ID" value="KRM25035.1"/>
    <property type="molecule type" value="Genomic_DNA"/>
</dbReference>
<keyword evidence="1" id="KW-0472">Membrane</keyword>
<organism evidence="2 3">
    <name type="scientific">Schleiferilactobacillus harbinensis DSM 16991</name>
    <dbReference type="NCBI Taxonomy" id="1122147"/>
    <lineage>
        <taxon>Bacteria</taxon>
        <taxon>Bacillati</taxon>
        <taxon>Bacillota</taxon>
        <taxon>Bacilli</taxon>
        <taxon>Lactobacillales</taxon>
        <taxon>Lactobacillaceae</taxon>
        <taxon>Schleiferilactobacillus</taxon>
    </lineage>
</organism>
<keyword evidence="1" id="KW-0812">Transmembrane</keyword>
<dbReference type="InterPro" id="IPR021529">
    <property type="entry name" value="DUF2798"/>
</dbReference>
<dbReference type="eggNOG" id="ENOG5030AJE">
    <property type="taxonomic scope" value="Bacteria"/>
</dbReference>
<gene>
    <name evidence="2" type="ORF">FC91_GL001113</name>
</gene>
<dbReference type="PATRIC" id="fig|1122147.4.peg.1150"/>
<feature type="transmembrane region" description="Helical" evidence="1">
    <location>
        <begin position="7"/>
        <end position="29"/>
    </location>
</feature>
<dbReference type="OrthoDB" id="2327518at2"/>
<name>A0A0R1XAC4_9LACO</name>
<evidence type="ECO:0000313" key="2">
    <source>
        <dbReference type="EMBL" id="KRM25035.1"/>
    </source>
</evidence>
<feature type="transmembrane region" description="Helical" evidence="1">
    <location>
        <begin position="91"/>
        <end position="112"/>
    </location>
</feature>
<comment type="caution">
    <text evidence="2">The sequence shown here is derived from an EMBL/GenBank/DDBJ whole genome shotgun (WGS) entry which is preliminary data.</text>
</comment>
<sequence length="153" mass="17559">MPTKQRFVVTALICFGMATIMSLIGNLLATGWRAVTFQNWLIWWLPTVLAAFLYNWFVAYRITEYFIRWATRRLTDPAAIAARTLGVRGRVMLVVMCLSMSTYGLLIGGAFLHIDWEILLWVWVRSLIIAFIIRGLIVKPAAFFLTRKILSTV</sequence>
<dbReference type="RefSeq" id="WP_027829097.1">
    <property type="nucleotide sequence ID" value="NZ_AUEH01000040.1"/>
</dbReference>
<evidence type="ECO:0008006" key="4">
    <source>
        <dbReference type="Google" id="ProtNLM"/>
    </source>
</evidence>
<reference evidence="2 3" key="1">
    <citation type="journal article" date="2015" name="Genome Announc.">
        <title>Expanding the biotechnology potential of lactobacilli through comparative genomics of 213 strains and associated genera.</title>
        <authorList>
            <person name="Sun Z."/>
            <person name="Harris H.M."/>
            <person name="McCann A."/>
            <person name="Guo C."/>
            <person name="Argimon S."/>
            <person name="Zhang W."/>
            <person name="Yang X."/>
            <person name="Jeffery I.B."/>
            <person name="Cooney J.C."/>
            <person name="Kagawa T.F."/>
            <person name="Liu W."/>
            <person name="Song Y."/>
            <person name="Salvetti E."/>
            <person name="Wrobel A."/>
            <person name="Rasinkangas P."/>
            <person name="Parkhill J."/>
            <person name="Rea M.C."/>
            <person name="O'Sullivan O."/>
            <person name="Ritari J."/>
            <person name="Douillard F.P."/>
            <person name="Paul Ross R."/>
            <person name="Yang R."/>
            <person name="Briner A.E."/>
            <person name="Felis G.E."/>
            <person name="de Vos W.M."/>
            <person name="Barrangou R."/>
            <person name="Klaenhammer T.R."/>
            <person name="Caufield P.W."/>
            <person name="Cui Y."/>
            <person name="Zhang H."/>
            <person name="O'Toole P.W."/>
        </authorList>
    </citation>
    <scope>NUCLEOTIDE SEQUENCE [LARGE SCALE GENOMIC DNA]</scope>
    <source>
        <strain evidence="2 3">DSM 16991</strain>
    </source>
</reference>